<evidence type="ECO:0000313" key="2">
    <source>
        <dbReference type="Proteomes" id="UP001596391"/>
    </source>
</evidence>
<dbReference type="Proteomes" id="UP001596391">
    <property type="component" value="Unassembled WGS sequence"/>
</dbReference>
<dbReference type="RefSeq" id="WP_263369453.1">
    <property type="nucleotide sequence ID" value="NZ_JAGSYD010000001.1"/>
</dbReference>
<gene>
    <name evidence="1" type="ORF">ACFQBQ_09105</name>
</gene>
<proteinExistence type="predicted"/>
<reference evidence="2" key="1">
    <citation type="journal article" date="2019" name="Int. J. Syst. Evol. Microbiol.">
        <title>The Global Catalogue of Microorganisms (GCM) 10K type strain sequencing project: providing services to taxonomists for standard genome sequencing and annotation.</title>
        <authorList>
            <consortium name="The Broad Institute Genomics Platform"/>
            <consortium name="The Broad Institute Genome Sequencing Center for Infectious Disease"/>
            <person name="Wu L."/>
            <person name="Ma J."/>
        </authorList>
    </citation>
    <scope>NUCLEOTIDE SEQUENCE [LARGE SCALE GENOMIC DNA]</scope>
    <source>
        <strain evidence="2">CGMCC 1.16026</strain>
    </source>
</reference>
<comment type="caution">
    <text evidence="1">The sequence shown here is derived from an EMBL/GenBank/DDBJ whole genome shotgun (WGS) entry which is preliminary data.</text>
</comment>
<dbReference type="EMBL" id="JBHSWI010000001">
    <property type="protein sequence ID" value="MFC6645733.1"/>
    <property type="molecule type" value="Genomic_DNA"/>
</dbReference>
<keyword evidence="2" id="KW-1185">Reference proteome</keyword>
<accession>A0ABW1ZA54</accession>
<protein>
    <submittedName>
        <fullName evidence="1">Uncharacterized protein</fullName>
    </submittedName>
</protein>
<sequence length="240" mass="26698">MNYFEYFSEIEDRFNARRGSLLMLSTLDWALIETWREAGIPLEAVLRGIDRAFDKYDAKAARAKGRTRKVNGLAWASQAVMEAAEEAVEAATGAPLAASKHEAAESGFEHERVAAFLERNAAALQASKAVQLAGSNEVVSSAVLKLRAIAAELRSDAAAPLDELDRTLTVMEERLVAAVRQAASEDDLVQLREQAERELAPYRAKMAAPQLKQIVAQFEQKRLMEMYRLPRLSLFYMGHE</sequence>
<organism evidence="1 2">
    <name type="scientific">Granulicella cerasi</name>
    <dbReference type="NCBI Taxonomy" id="741063"/>
    <lineage>
        <taxon>Bacteria</taxon>
        <taxon>Pseudomonadati</taxon>
        <taxon>Acidobacteriota</taxon>
        <taxon>Terriglobia</taxon>
        <taxon>Terriglobales</taxon>
        <taxon>Acidobacteriaceae</taxon>
        <taxon>Granulicella</taxon>
    </lineage>
</organism>
<name>A0ABW1ZA54_9BACT</name>
<evidence type="ECO:0000313" key="1">
    <source>
        <dbReference type="EMBL" id="MFC6645733.1"/>
    </source>
</evidence>